<dbReference type="InterPro" id="IPR010657">
    <property type="entry name" value="ImpA_N"/>
</dbReference>
<dbReference type="AlphaFoldDB" id="A0A918DEX1"/>
<comment type="caution">
    <text evidence="2">The sequence shown here is derived from an EMBL/GenBank/DDBJ whole genome shotgun (WGS) entry which is preliminary data.</text>
</comment>
<evidence type="ECO:0000313" key="2">
    <source>
        <dbReference type="EMBL" id="GGO36916.1"/>
    </source>
</evidence>
<reference evidence="2 3" key="1">
    <citation type="journal article" date="2014" name="Int. J. Syst. Evol. Microbiol.">
        <title>Complete genome sequence of Corynebacterium casei LMG S-19264T (=DSM 44701T), isolated from a smear-ripened cheese.</title>
        <authorList>
            <consortium name="US DOE Joint Genome Institute (JGI-PGF)"/>
            <person name="Walter F."/>
            <person name="Albersmeier A."/>
            <person name="Kalinowski J."/>
            <person name="Ruckert C."/>
        </authorList>
    </citation>
    <scope>NUCLEOTIDE SEQUENCE [LARGE SCALE GENOMIC DNA]</scope>
    <source>
        <strain evidence="2 3">CGMCC 1.7029</strain>
    </source>
</reference>
<dbReference type="Proteomes" id="UP000598196">
    <property type="component" value="Unassembled WGS sequence"/>
</dbReference>
<dbReference type="RefSeq" id="WP_146288010.1">
    <property type="nucleotide sequence ID" value="NZ_BMLP01000008.1"/>
</dbReference>
<evidence type="ECO:0000259" key="1">
    <source>
        <dbReference type="Pfam" id="PF06812"/>
    </source>
</evidence>
<keyword evidence="3" id="KW-1185">Reference proteome</keyword>
<gene>
    <name evidence="2" type="ORF">GCM10010991_31670</name>
</gene>
<dbReference type="OrthoDB" id="9771118at2"/>
<dbReference type="PANTHER" id="PTHR37951:SF1">
    <property type="entry name" value="TYPE VI SECRETION SYSTEM COMPONENT TSSA1"/>
    <property type="match status" value="1"/>
</dbReference>
<accession>A0A918DEX1</accession>
<name>A0A918DEX1_9RHOB</name>
<sequence>MGELEEFLAPVDHSNPSGVELRNDARFHALERSLEPAARSARVVGDSATPRTPPIDWDGLLKDAAEMARSGRDLRLLAMVTRMATHQRGLEGLGDALSMLTATVEQCWDHLHPALRDAPSRREAALRRINALYQLENTDNGLMTDLALNTVFTLRGIGAVTGSDLAAVAINRATVISEAADGLGEKEKAALAAAHEAQVARTSTALKALATERPEELAALAAAAGRARAALSALEAALDARVAENGVGVRFAALGTLIGRIAQSLAGAEAAPADTAAPQADGAPAPVMPAPEGGAAIPGQITSRREVERCLDLIIDFYERTEPSSPLPHLARRMRKMVPMTFMQLMEEIAPSGMKEFRAVAGVIDEKSK</sequence>
<dbReference type="InterPro" id="IPR017740">
    <property type="entry name" value="TssA-like"/>
</dbReference>
<protein>
    <submittedName>
        <fullName evidence="2">Membrane protein</fullName>
    </submittedName>
</protein>
<dbReference type="PANTHER" id="PTHR37951">
    <property type="entry name" value="CYTOPLASMIC PROTEIN-RELATED"/>
    <property type="match status" value="1"/>
</dbReference>
<dbReference type="Pfam" id="PF06812">
    <property type="entry name" value="ImpA_N"/>
    <property type="match status" value="1"/>
</dbReference>
<organism evidence="2 3">
    <name type="scientific">Gemmobacter aquaticus</name>
    <dbReference type="NCBI Taxonomy" id="490185"/>
    <lineage>
        <taxon>Bacteria</taxon>
        <taxon>Pseudomonadati</taxon>
        <taxon>Pseudomonadota</taxon>
        <taxon>Alphaproteobacteria</taxon>
        <taxon>Rhodobacterales</taxon>
        <taxon>Paracoccaceae</taxon>
        <taxon>Gemmobacter</taxon>
    </lineage>
</organism>
<proteinExistence type="predicted"/>
<evidence type="ECO:0000313" key="3">
    <source>
        <dbReference type="Proteomes" id="UP000598196"/>
    </source>
</evidence>
<dbReference type="EMBL" id="BMLP01000008">
    <property type="protein sequence ID" value="GGO36916.1"/>
    <property type="molecule type" value="Genomic_DNA"/>
</dbReference>
<feature type="domain" description="ImpA N-terminal" evidence="1">
    <location>
        <begin position="8"/>
        <end position="135"/>
    </location>
</feature>